<keyword evidence="4" id="KW-0653">Protein transport</keyword>
<keyword evidence="7" id="KW-0539">Nucleus</keyword>
<reference evidence="11" key="1">
    <citation type="submission" date="2014-09" db="EMBL/GenBank/DDBJ databases">
        <authorList>
            <person name="Sharma Rahul"/>
            <person name="Thines Marco"/>
        </authorList>
    </citation>
    <scope>NUCLEOTIDE SEQUENCE [LARGE SCALE GENOMIC DNA]</scope>
</reference>
<protein>
    <submittedName>
        <fullName evidence="10">Nucleoporin p58/p45</fullName>
    </submittedName>
</protein>
<dbReference type="PANTHER" id="PTHR13437">
    <property type="entry name" value="NUCLEOPORIN P58/P45 NUCLEOPORIN-LIKE PROTEIN 1"/>
    <property type="match status" value="1"/>
</dbReference>
<proteinExistence type="predicted"/>
<dbReference type="AlphaFoldDB" id="A0A0P1B1B4"/>
<dbReference type="RefSeq" id="XP_024584839.1">
    <property type="nucleotide sequence ID" value="XM_024719551.1"/>
</dbReference>
<evidence type="ECO:0000256" key="5">
    <source>
        <dbReference type="ARBA" id="ARBA00023010"/>
    </source>
</evidence>
<dbReference type="GO" id="GO:0008139">
    <property type="term" value="F:nuclear localization sequence binding"/>
    <property type="evidence" value="ECO:0007669"/>
    <property type="project" value="InterPro"/>
</dbReference>
<keyword evidence="2" id="KW-0813">Transport</keyword>
<dbReference type="GeneID" id="36401345"/>
<dbReference type="Gene3D" id="6.10.140.1350">
    <property type="match status" value="1"/>
</dbReference>
<keyword evidence="5" id="KW-0811">Translocation</keyword>
<dbReference type="OMA" id="RDNTDVF"/>
<evidence type="ECO:0000256" key="4">
    <source>
        <dbReference type="ARBA" id="ARBA00022927"/>
    </source>
</evidence>
<evidence type="ECO:0000256" key="6">
    <source>
        <dbReference type="ARBA" id="ARBA00023132"/>
    </source>
</evidence>
<sequence>MAFSFSSTTSAPSSGFTFGSTPAASPGFSFTNTSSTPSTFNFSATPSAPTTSSGLNFGTIPTSTPSTTFPFGVSSAPVSTSSFFGQSTPSTGCNFGATTTSTVGPPITLETVFEALPDDVKKNMTQFYAFLKEQDHSDTFLKTVSSRQLELLRQNIARLEQEVLARRNEQNRQIAAVQHVRQDVRHLLHQVDTATLTRRSLENSASGPSNMYHVMRQIEMPSPYYWDLVDHYEHKMARIKAQIEELEAQFKPINNEQKAIAPNQLQQILLAQNTALMHAAAHVAEVHDKAEELRQIFLTKIRDEFARHGEKNLAAFQNPFDKRKKSSEAEKQKAIDTFRFRTTVAPTIVTSQPPPTAPGGFGFGTTTTSCAPTSGLNFGTDAPAKTVSFNLPSTSSAIGTPLTVGVSAPTSAFGSTFSSTSDKTVTTGKRNSQRKKRQQMKVENVDD</sequence>
<dbReference type="EMBL" id="CCYD01002939">
    <property type="protein sequence ID" value="CEG48470.1"/>
    <property type="molecule type" value="Genomic_DNA"/>
</dbReference>
<keyword evidence="11" id="KW-1185">Reference proteome</keyword>
<dbReference type="Proteomes" id="UP000054928">
    <property type="component" value="Unassembled WGS sequence"/>
</dbReference>
<dbReference type="OrthoDB" id="10263857at2759"/>
<dbReference type="GO" id="GO:0051028">
    <property type="term" value="P:mRNA transport"/>
    <property type="evidence" value="ECO:0007669"/>
    <property type="project" value="UniProtKB-KW"/>
</dbReference>
<dbReference type="GO" id="GO:0017056">
    <property type="term" value="F:structural constituent of nuclear pore"/>
    <property type="evidence" value="ECO:0007669"/>
    <property type="project" value="InterPro"/>
</dbReference>
<feature type="coiled-coil region" evidence="8">
    <location>
        <begin position="142"/>
        <end position="169"/>
    </location>
</feature>
<evidence type="ECO:0000256" key="2">
    <source>
        <dbReference type="ARBA" id="ARBA00022448"/>
    </source>
</evidence>
<feature type="region of interest" description="Disordered" evidence="9">
    <location>
        <begin position="413"/>
        <end position="447"/>
    </location>
</feature>
<keyword evidence="6" id="KW-0906">Nuclear pore complex</keyword>
<dbReference type="PANTHER" id="PTHR13437:SF2">
    <property type="entry name" value="NUCLEOPORIN P58_P45"/>
    <property type="match status" value="1"/>
</dbReference>
<keyword evidence="3" id="KW-0509">mRNA transport</keyword>
<evidence type="ECO:0000256" key="3">
    <source>
        <dbReference type="ARBA" id="ARBA00022816"/>
    </source>
</evidence>
<name>A0A0P1B1B4_PLAHL</name>
<dbReference type="GO" id="GO:0005643">
    <property type="term" value="C:nuclear pore"/>
    <property type="evidence" value="ECO:0007669"/>
    <property type="project" value="UniProtKB-SubCell"/>
</dbReference>
<evidence type="ECO:0000256" key="8">
    <source>
        <dbReference type="SAM" id="Coils"/>
    </source>
</evidence>
<keyword evidence="8" id="KW-0175">Coiled coil</keyword>
<organism evidence="10 11">
    <name type="scientific">Plasmopara halstedii</name>
    <name type="common">Downy mildew of sunflower</name>
    <dbReference type="NCBI Taxonomy" id="4781"/>
    <lineage>
        <taxon>Eukaryota</taxon>
        <taxon>Sar</taxon>
        <taxon>Stramenopiles</taxon>
        <taxon>Oomycota</taxon>
        <taxon>Peronosporomycetes</taxon>
        <taxon>Peronosporales</taxon>
        <taxon>Peronosporaceae</taxon>
        <taxon>Plasmopara</taxon>
    </lineage>
</organism>
<evidence type="ECO:0000313" key="10">
    <source>
        <dbReference type="EMBL" id="CEG48470.1"/>
    </source>
</evidence>
<evidence type="ECO:0000256" key="1">
    <source>
        <dbReference type="ARBA" id="ARBA00004567"/>
    </source>
</evidence>
<feature type="coiled-coil region" evidence="8">
    <location>
        <begin position="229"/>
        <end position="256"/>
    </location>
</feature>
<dbReference type="GO" id="GO:0015031">
    <property type="term" value="P:protein transport"/>
    <property type="evidence" value="ECO:0007669"/>
    <property type="project" value="UniProtKB-KW"/>
</dbReference>
<accession>A0A0P1B1B4</accession>
<evidence type="ECO:0000313" key="11">
    <source>
        <dbReference type="Proteomes" id="UP000054928"/>
    </source>
</evidence>
<dbReference type="STRING" id="4781.A0A0P1B1B4"/>
<comment type="subcellular location">
    <subcellularLocation>
        <location evidence="1">Nucleus</location>
        <location evidence="1">Nuclear pore complex</location>
    </subcellularLocation>
</comment>
<evidence type="ECO:0000256" key="9">
    <source>
        <dbReference type="SAM" id="MobiDB-lite"/>
    </source>
</evidence>
<evidence type="ECO:0000256" key="7">
    <source>
        <dbReference type="ARBA" id="ARBA00023242"/>
    </source>
</evidence>
<dbReference type="InterPro" id="IPR024882">
    <property type="entry name" value="NUP58/p45/49"/>
</dbReference>